<dbReference type="Pfam" id="PF13259">
    <property type="entry name" value="clamp_Gag1-like"/>
    <property type="match status" value="1"/>
</dbReference>
<feature type="region of interest" description="Disordered" evidence="1">
    <location>
        <begin position="46"/>
        <end position="72"/>
    </location>
</feature>
<dbReference type="AlphaFoldDB" id="A0A922J380"/>
<accession>A0A922J380</accession>
<protein>
    <recommendedName>
        <fullName evidence="2">Gag1-like clamp domain-containing protein</fullName>
    </recommendedName>
</protein>
<feature type="compositionally biased region" description="Polar residues" evidence="1">
    <location>
        <begin position="49"/>
        <end position="66"/>
    </location>
</feature>
<organism evidence="3 4">
    <name type="scientific">Carya illinoinensis</name>
    <name type="common">Pecan</name>
    <dbReference type="NCBI Taxonomy" id="32201"/>
    <lineage>
        <taxon>Eukaryota</taxon>
        <taxon>Viridiplantae</taxon>
        <taxon>Streptophyta</taxon>
        <taxon>Embryophyta</taxon>
        <taxon>Tracheophyta</taxon>
        <taxon>Spermatophyta</taxon>
        <taxon>Magnoliopsida</taxon>
        <taxon>eudicotyledons</taxon>
        <taxon>Gunneridae</taxon>
        <taxon>Pentapetalae</taxon>
        <taxon>rosids</taxon>
        <taxon>fabids</taxon>
        <taxon>Fagales</taxon>
        <taxon>Juglandaceae</taxon>
        <taxon>Carya</taxon>
    </lineage>
</organism>
<evidence type="ECO:0000313" key="4">
    <source>
        <dbReference type="Proteomes" id="UP000811246"/>
    </source>
</evidence>
<dbReference type="InterPro" id="IPR025124">
    <property type="entry name" value="Gag1-like_clamp"/>
</dbReference>
<dbReference type="PANTHER" id="PTHR33373">
    <property type="entry name" value="OS07G0479600 PROTEIN"/>
    <property type="match status" value="1"/>
</dbReference>
<comment type="caution">
    <text evidence="3">The sequence shown here is derived from an EMBL/GenBank/DDBJ whole genome shotgun (WGS) entry which is preliminary data.</text>
</comment>
<feature type="domain" description="Gag1-like clamp" evidence="2">
    <location>
        <begin position="68"/>
        <end position="106"/>
    </location>
</feature>
<dbReference type="EMBL" id="CM031834">
    <property type="protein sequence ID" value="KAG6692705.1"/>
    <property type="molecule type" value="Genomic_DNA"/>
</dbReference>
<evidence type="ECO:0000313" key="3">
    <source>
        <dbReference type="EMBL" id="KAG6692705.1"/>
    </source>
</evidence>
<gene>
    <name evidence="3" type="ORF">I3842_10G128000</name>
</gene>
<name>A0A922J380_CARIL</name>
<sequence>MTGAVIKPLFRFAYNKYGTFPLHLYSEQWFWRKLFLKELSQETMEGHGNNLSPNGIQPSGGSNNFSAEKPGEKEGFVNHAETAWHERRREWVGDHSKKSQRAPRKPTMGLVTADMDRLLSSQPYQQLMPLPVLVALLVEIWIEEGLYD</sequence>
<reference evidence="3" key="1">
    <citation type="submission" date="2021-01" db="EMBL/GenBank/DDBJ databases">
        <authorList>
            <person name="Lovell J.T."/>
            <person name="Bentley N."/>
            <person name="Bhattarai G."/>
            <person name="Jenkins J.W."/>
            <person name="Sreedasyam A."/>
            <person name="Alarcon Y."/>
            <person name="Bock C."/>
            <person name="Boston L."/>
            <person name="Carlson J."/>
            <person name="Cervantes K."/>
            <person name="Clermont K."/>
            <person name="Krom N."/>
            <person name="Kubenka K."/>
            <person name="Mamidi S."/>
            <person name="Mattison C."/>
            <person name="Monteros M."/>
            <person name="Pisani C."/>
            <person name="Plott C."/>
            <person name="Rajasekar S."/>
            <person name="Rhein H.S."/>
            <person name="Rohla C."/>
            <person name="Song M."/>
            <person name="Hilaire R.S."/>
            <person name="Shu S."/>
            <person name="Wells L."/>
            <person name="Wang X."/>
            <person name="Webber J."/>
            <person name="Heerema R.J."/>
            <person name="Klein P."/>
            <person name="Conner P."/>
            <person name="Grauke L."/>
            <person name="Grimwood J."/>
            <person name="Schmutz J."/>
            <person name="Randall J.J."/>
        </authorList>
    </citation>
    <scope>NUCLEOTIDE SEQUENCE</scope>
    <source>
        <tissue evidence="3">Leaf</tissue>
    </source>
</reference>
<evidence type="ECO:0000259" key="2">
    <source>
        <dbReference type="Pfam" id="PF13259"/>
    </source>
</evidence>
<dbReference type="Proteomes" id="UP000811246">
    <property type="component" value="Chromosome 10"/>
</dbReference>
<proteinExistence type="predicted"/>
<evidence type="ECO:0000256" key="1">
    <source>
        <dbReference type="SAM" id="MobiDB-lite"/>
    </source>
</evidence>
<dbReference type="PANTHER" id="PTHR33373:SF23">
    <property type="entry name" value="DUF4050 DOMAIN-CONTAINING PROTEIN"/>
    <property type="match status" value="1"/>
</dbReference>